<evidence type="ECO:0000313" key="1">
    <source>
        <dbReference type="EMBL" id="MEA5362704.1"/>
    </source>
</evidence>
<protein>
    <submittedName>
        <fullName evidence="1">Uncharacterized protein</fullName>
    </submittedName>
</protein>
<sequence length="83" mass="8527">MVAEIERVYAGRARPPLLLGGRGDRMLTFAAEGDTHPPQPLLRNLDVAFGPAATLDGAVAAFGASDATKAALGALMLRVPEAA</sequence>
<reference evidence="1 2" key="1">
    <citation type="submission" date="2023-12" db="EMBL/GenBank/DDBJ databases">
        <title>Amycolatopsis sp. V23-08.</title>
        <authorList>
            <person name="Somphong A."/>
        </authorList>
    </citation>
    <scope>NUCLEOTIDE SEQUENCE [LARGE SCALE GENOMIC DNA]</scope>
    <source>
        <strain evidence="1 2">V23-08</strain>
    </source>
</reference>
<proteinExistence type="predicted"/>
<dbReference type="EMBL" id="JAYFSI010000005">
    <property type="protein sequence ID" value="MEA5362704.1"/>
    <property type="molecule type" value="Genomic_DNA"/>
</dbReference>
<keyword evidence="2" id="KW-1185">Reference proteome</keyword>
<dbReference type="RefSeq" id="WP_323330385.1">
    <property type="nucleotide sequence ID" value="NZ_JAYFSI010000005.1"/>
</dbReference>
<organism evidence="1 2">
    <name type="scientific">Amycolatopsis heterodermiae</name>
    <dbReference type="NCBI Taxonomy" id="3110235"/>
    <lineage>
        <taxon>Bacteria</taxon>
        <taxon>Bacillati</taxon>
        <taxon>Actinomycetota</taxon>
        <taxon>Actinomycetes</taxon>
        <taxon>Pseudonocardiales</taxon>
        <taxon>Pseudonocardiaceae</taxon>
        <taxon>Amycolatopsis</taxon>
    </lineage>
</organism>
<accession>A0ABU5RAQ6</accession>
<evidence type="ECO:0000313" key="2">
    <source>
        <dbReference type="Proteomes" id="UP001304298"/>
    </source>
</evidence>
<gene>
    <name evidence="1" type="ORF">VA596_24425</name>
</gene>
<dbReference type="Proteomes" id="UP001304298">
    <property type="component" value="Unassembled WGS sequence"/>
</dbReference>
<comment type="caution">
    <text evidence="1">The sequence shown here is derived from an EMBL/GenBank/DDBJ whole genome shotgun (WGS) entry which is preliminary data.</text>
</comment>
<name>A0ABU5RAQ6_9PSEU</name>